<sequence>MVQLSSDQSARGPGFDAAVGGDGGYVWWYVDALSDDGQHGLTLIAFIGSVFSPYYAWSGWQDPFQHCAINVALYRLNRSGGRWAMTERRADVLERSTSHFTLGPSSLSWTDGCLNIAIREICAPVPFPLTGSIRLIPEIETEASFDLDPLGRHRWRPLAPRARVELAFTQPDLSWNGAGYFDTNSGTEPLERAFAHWHWGRAHRGEDLRLFYDVINRDGPRLATYLRVDRTGKVDKVEPVAGHQLSGTFWGIDRYAWADQATTPRVIKTLEDTPFYARSALTSALDGEPVIMMHETLNLDRLKSPFVRPLLPFRMPRRFF</sequence>
<dbReference type="CDD" id="cd21471">
    <property type="entry name" value="CrtC-like"/>
    <property type="match status" value="1"/>
</dbReference>
<reference evidence="1 2" key="1">
    <citation type="journal article" date="2018" name="Genome Announc.">
        <title>Draft Genome Sequence of "Candidatus Phycosocius bacilliformis," an Alphaproteobacterial Ectosymbiont of the Hydrocarbon-Producing Green Alga Botryococcus braunii.</title>
        <authorList>
            <person name="Tanabe Y."/>
            <person name="Yamaguchi H."/>
            <person name="Watanabe M.M."/>
        </authorList>
    </citation>
    <scope>NUCLEOTIDE SEQUENCE [LARGE SCALE GENOMIC DNA]</scope>
    <source>
        <strain evidence="1 2">BOTRYCO-2</strain>
    </source>
</reference>
<protein>
    <submittedName>
        <fullName evidence="1">Acyclic carotenoid 1,2-hydratase</fullName>
        <ecNumber evidence="1">4.2.1.131</ecNumber>
    </submittedName>
</protein>
<proteinExistence type="predicted"/>
<dbReference type="GO" id="GO:0016829">
    <property type="term" value="F:lyase activity"/>
    <property type="evidence" value="ECO:0007669"/>
    <property type="project" value="UniProtKB-KW"/>
</dbReference>
<dbReference type="EC" id="4.2.1.131" evidence="1"/>
<organism evidence="1 2">
    <name type="scientific">Candidatus Phycosocius bacilliformis</name>
    <dbReference type="NCBI Taxonomy" id="1445552"/>
    <lineage>
        <taxon>Bacteria</taxon>
        <taxon>Pseudomonadati</taxon>
        <taxon>Pseudomonadota</taxon>
        <taxon>Alphaproteobacteria</taxon>
        <taxon>Caulobacterales</taxon>
        <taxon>Caulobacterales incertae sedis</taxon>
        <taxon>Candidatus Phycosocius</taxon>
    </lineage>
</organism>
<dbReference type="Proteomes" id="UP000245086">
    <property type="component" value="Unassembled WGS sequence"/>
</dbReference>
<dbReference type="OrthoDB" id="5491608at2"/>
<evidence type="ECO:0000313" key="1">
    <source>
        <dbReference type="EMBL" id="GBF56900.1"/>
    </source>
</evidence>
<name>A0A2P2E777_9PROT</name>
<comment type="caution">
    <text evidence="1">The sequence shown here is derived from an EMBL/GenBank/DDBJ whole genome shotgun (WGS) entry which is preliminary data.</text>
</comment>
<evidence type="ECO:0000313" key="2">
    <source>
        <dbReference type="Proteomes" id="UP000245086"/>
    </source>
</evidence>
<dbReference type="EMBL" id="BFBR01000001">
    <property type="protein sequence ID" value="GBF56900.1"/>
    <property type="molecule type" value="Genomic_DNA"/>
</dbReference>
<dbReference type="RefSeq" id="WP_108983741.1">
    <property type="nucleotide sequence ID" value="NZ_BFBR01000001.1"/>
</dbReference>
<dbReference type="SUPFAM" id="SSF159245">
    <property type="entry name" value="AttH-like"/>
    <property type="match status" value="1"/>
</dbReference>
<gene>
    <name evidence="1" type="primary">crtC</name>
    <name evidence="1" type="ORF">PbB2_00557</name>
</gene>
<keyword evidence="1" id="KW-0456">Lyase</keyword>
<dbReference type="AlphaFoldDB" id="A0A2P2E777"/>
<accession>A0A2P2E777</accession>
<keyword evidence="2" id="KW-1185">Reference proteome</keyword>